<dbReference type="SUPFAM" id="SSF56176">
    <property type="entry name" value="FAD-binding/transporter-associated domain-like"/>
    <property type="match status" value="1"/>
</dbReference>
<dbReference type="FunFam" id="3.30.465.10:FF:000016">
    <property type="entry name" value="probable D-lactate dehydrogenase, mitochondrial"/>
    <property type="match status" value="1"/>
</dbReference>
<keyword evidence="7" id="KW-0560">Oxidoreductase</keyword>
<dbReference type="InterPro" id="IPR016164">
    <property type="entry name" value="FAD-linked_Oxase-like_C"/>
</dbReference>
<dbReference type="Pfam" id="PF02913">
    <property type="entry name" value="FAD-oxidase_C"/>
    <property type="match status" value="1"/>
</dbReference>
<sequence>MFRAAPQLRPLLEASDALRSIRDSVPPQAVVQPESTEQVAQIVKACAQSRTPIIPFGAGTSLEGHIAALHGGICIDTTQMSQVLEVNVEDMDCRVQAGVTRKQLNEYLKDSGLFFSVDPGANASIGGMTATRASGTNTVKYGTMRDNVMGLTAVMPSGEVMQTGRRVRKSSAGFDLTGLLVGSEGTLGVITEVALRLMPRPEATAVAVVEFGDTQGAVEAVLEIMQMGIPVARMEIVDAESIEAVNAHSHTSFSAAPTLFFELHGSPVGVEDQTKAIQAE</sequence>
<keyword evidence="4" id="KW-0285">Flavoprotein</keyword>
<comment type="subcellular location">
    <subcellularLocation>
        <location evidence="2">Mitochondrion</location>
    </subcellularLocation>
</comment>
<dbReference type="Gene3D" id="3.30.465.10">
    <property type="match status" value="1"/>
</dbReference>
<dbReference type="PANTHER" id="PTHR11748">
    <property type="entry name" value="D-LACTATE DEHYDROGENASE"/>
    <property type="match status" value="1"/>
</dbReference>
<evidence type="ECO:0000256" key="5">
    <source>
        <dbReference type="ARBA" id="ARBA00022827"/>
    </source>
</evidence>
<dbReference type="InterPro" id="IPR004113">
    <property type="entry name" value="FAD-bd_oxidored_4_C"/>
</dbReference>
<dbReference type="AlphaFoldDB" id="A0AAW1NYE9"/>
<organism evidence="11 12">
    <name type="scientific">Symbiochloris irregularis</name>
    <dbReference type="NCBI Taxonomy" id="706552"/>
    <lineage>
        <taxon>Eukaryota</taxon>
        <taxon>Viridiplantae</taxon>
        <taxon>Chlorophyta</taxon>
        <taxon>core chlorophytes</taxon>
        <taxon>Trebouxiophyceae</taxon>
        <taxon>Trebouxiales</taxon>
        <taxon>Trebouxiaceae</taxon>
        <taxon>Symbiochloris</taxon>
    </lineage>
</organism>
<evidence type="ECO:0000256" key="7">
    <source>
        <dbReference type="ARBA" id="ARBA00023002"/>
    </source>
</evidence>
<dbReference type="GO" id="GO:0005739">
    <property type="term" value="C:mitochondrion"/>
    <property type="evidence" value="ECO:0007669"/>
    <property type="project" value="UniProtKB-SubCell"/>
</dbReference>
<dbReference type="InterPro" id="IPR036318">
    <property type="entry name" value="FAD-bd_PCMH-like_sf"/>
</dbReference>
<comment type="cofactor">
    <cofactor evidence="1">
        <name>FAD</name>
        <dbReference type="ChEBI" id="CHEBI:57692"/>
    </cofactor>
</comment>
<evidence type="ECO:0000256" key="4">
    <source>
        <dbReference type="ARBA" id="ARBA00022630"/>
    </source>
</evidence>
<dbReference type="PANTHER" id="PTHR11748:SF111">
    <property type="entry name" value="D-LACTATE DEHYDROGENASE, MITOCHONDRIAL-RELATED"/>
    <property type="match status" value="1"/>
</dbReference>
<dbReference type="GO" id="GO:0008720">
    <property type="term" value="F:D-lactate dehydrogenase (NAD+) activity"/>
    <property type="evidence" value="ECO:0007669"/>
    <property type="project" value="TreeGrafter"/>
</dbReference>
<evidence type="ECO:0000313" key="12">
    <source>
        <dbReference type="Proteomes" id="UP001465755"/>
    </source>
</evidence>
<evidence type="ECO:0000256" key="3">
    <source>
        <dbReference type="ARBA" id="ARBA00008000"/>
    </source>
</evidence>
<feature type="domain" description="FAD-binding PCMH-type" evidence="10">
    <location>
        <begin position="22"/>
        <end position="200"/>
    </location>
</feature>
<proteinExistence type="inferred from homology"/>
<keyword evidence="12" id="KW-1185">Reference proteome</keyword>
<evidence type="ECO:0000256" key="1">
    <source>
        <dbReference type="ARBA" id="ARBA00001974"/>
    </source>
</evidence>
<keyword evidence="6" id="KW-0809">Transit peptide</keyword>
<dbReference type="EMBL" id="JALJOQ010000071">
    <property type="protein sequence ID" value="KAK9802566.1"/>
    <property type="molecule type" value="Genomic_DNA"/>
</dbReference>
<dbReference type="InterPro" id="IPR006094">
    <property type="entry name" value="Oxid_FAD_bind_N"/>
</dbReference>
<evidence type="ECO:0000256" key="6">
    <source>
        <dbReference type="ARBA" id="ARBA00022946"/>
    </source>
</evidence>
<dbReference type="InterPro" id="IPR016166">
    <property type="entry name" value="FAD-bd_PCMH"/>
</dbReference>
<dbReference type="SUPFAM" id="SSF55103">
    <property type="entry name" value="FAD-linked oxidases, C-terminal domain"/>
    <property type="match status" value="1"/>
</dbReference>
<dbReference type="GO" id="GO:0004458">
    <property type="term" value="F:D-lactate dehydrogenase (cytochrome) activity"/>
    <property type="evidence" value="ECO:0007669"/>
    <property type="project" value="UniProtKB-EC"/>
</dbReference>
<evidence type="ECO:0000256" key="8">
    <source>
        <dbReference type="ARBA" id="ARBA00023128"/>
    </source>
</evidence>
<dbReference type="Proteomes" id="UP001465755">
    <property type="component" value="Unassembled WGS sequence"/>
</dbReference>
<gene>
    <name evidence="11" type="ORF">WJX73_004401</name>
</gene>
<dbReference type="GO" id="GO:0071949">
    <property type="term" value="F:FAD binding"/>
    <property type="evidence" value="ECO:0007669"/>
    <property type="project" value="InterPro"/>
</dbReference>
<keyword evidence="8" id="KW-0496">Mitochondrion</keyword>
<dbReference type="InterPro" id="IPR016169">
    <property type="entry name" value="FAD-bd_PCMH_sub2"/>
</dbReference>
<dbReference type="PROSITE" id="PS51387">
    <property type="entry name" value="FAD_PCMH"/>
    <property type="match status" value="1"/>
</dbReference>
<evidence type="ECO:0000256" key="2">
    <source>
        <dbReference type="ARBA" id="ARBA00004173"/>
    </source>
</evidence>
<evidence type="ECO:0000313" key="11">
    <source>
        <dbReference type="EMBL" id="KAK9802566.1"/>
    </source>
</evidence>
<name>A0AAW1NYE9_9CHLO</name>
<dbReference type="Pfam" id="PF01565">
    <property type="entry name" value="FAD_binding_4"/>
    <property type="match status" value="1"/>
</dbReference>
<keyword evidence="5" id="KW-0274">FAD</keyword>
<dbReference type="GO" id="GO:1903457">
    <property type="term" value="P:lactate catabolic process"/>
    <property type="evidence" value="ECO:0007669"/>
    <property type="project" value="TreeGrafter"/>
</dbReference>
<evidence type="ECO:0000256" key="9">
    <source>
        <dbReference type="ARBA" id="ARBA00038897"/>
    </source>
</evidence>
<evidence type="ECO:0000259" key="10">
    <source>
        <dbReference type="PROSITE" id="PS51387"/>
    </source>
</evidence>
<accession>A0AAW1NYE9</accession>
<protein>
    <recommendedName>
        <fullName evidence="9">D-lactate dehydrogenase (cytochrome)</fullName>
        <ecNumber evidence="9">1.1.2.4</ecNumber>
    </recommendedName>
</protein>
<comment type="caution">
    <text evidence="11">The sequence shown here is derived from an EMBL/GenBank/DDBJ whole genome shotgun (WGS) entry which is preliminary data.</text>
</comment>
<comment type="similarity">
    <text evidence="3">Belongs to the FAD-binding oxidoreductase/transferase type 4 family.</text>
</comment>
<dbReference type="EC" id="1.1.2.4" evidence="9"/>
<reference evidence="11 12" key="1">
    <citation type="journal article" date="2024" name="Nat. Commun.">
        <title>Phylogenomics reveals the evolutionary origins of lichenization in chlorophyte algae.</title>
        <authorList>
            <person name="Puginier C."/>
            <person name="Libourel C."/>
            <person name="Otte J."/>
            <person name="Skaloud P."/>
            <person name="Haon M."/>
            <person name="Grisel S."/>
            <person name="Petersen M."/>
            <person name="Berrin J.G."/>
            <person name="Delaux P.M."/>
            <person name="Dal Grande F."/>
            <person name="Keller J."/>
        </authorList>
    </citation>
    <scope>NUCLEOTIDE SEQUENCE [LARGE SCALE GENOMIC DNA]</scope>
    <source>
        <strain evidence="11 12">SAG 2036</strain>
    </source>
</reference>